<evidence type="ECO:0000313" key="2">
    <source>
        <dbReference type="Proteomes" id="UP000050525"/>
    </source>
</evidence>
<name>A0A151PFM5_ALLMI</name>
<protein>
    <submittedName>
        <fullName evidence="1">Uncharacterized protein</fullName>
    </submittedName>
</protein>
<comment type="caution">
    <text evidence="1">The sequence shown here is derived from an EMBL/GenBank/DDBJ whole genome shotgun (WGS) entry which is preliminary data.</text>
</comment>
<proteinExistence type="predicted"/>
<reference evidence="1 2" key="1">
    <citation type="journal article" date="2012" name="Genome Biol.">
        <title>Sequencing three crocodilian genomes to illuminate the evolution of archosaurs and amniotes.</title>
        <authorList>
            <person name="St John J.A."/>
            <person name="Braun E.L."/>
            <person name="Isberg S.R."/>
            <person name="Miles L.G."/>
            <person name="Chong A.Y."/>
            <person name="Gongora J."/>
            <person name="Dalzell P."/>
            <person name="Moran C."/>
            <person name="Bed'hom B."/>
            <person name="Abzhanov A."/>
            <person name="Burgess S.C."/>
            <person name="Cooksey A.M."/>
            <person name="Castoe T.A."/>
            <person name="Crawford N.G."/>
            <person name="Densmore L.D."/>
            <person name="Drew J.C."/>
            <person name="Edwards S.V."/>
            <person name="Faircloth B.C."/>
            <person name="Fujita M.K."/>
            <person name="Greenwold M.J."/>
            <person name="Hoffmann F.G."/>
            <person name="Howard J.M."/>
            <person name="Iguchi T."/>
            <person name="Janes D.E."/>
            <person name="Khan S.Y."/>
            <person name="Kohno S."/>
            <person name="de Koning A.J."/>
            <person name="Lance S.L."/>
            <person name="McCarthy F.M."/>
            <person name="McCormack J.E."/>
            <person name="Merchant M.E."/>
            <person name="Peterson D.G."/>
            <person name="Pollock D.D."/>
            <person name="Pourmand N."/>
            <person name="Raney B.J."/>
            <person name="Roessler K.A."/>
            <person name="Sanford J.R."/>
            <person name="Sawyer R.H."/>
            <person name="Schmidt C.J."/>
            <person name="Triplett E.W."/>
            <person name="Tuberville T.D."/>
            <person name="Venegas-Anaya M."/>
            <person name="Howard J.T."/>
            <person name="Jarvis E.D."/>
            <person name="Guillette L.J.Jr."/>
            <person name="Glenn T.C."/>
            <person name="Green R.E."/>
            <person name="Ray D.A."/>
        </authorList>
    </citation>
    <scope>NUCLEOTIDE SEQUENCE [LARGE SCALE GENOMIC DNA]</scope>
    <source>
        <strain evidence="1">KSC_2009_1</strain>
    </source>
</reference>
<organism evidence="1 2">
    <name type="scientific">Alligator mississippiensis</name>
    <name type="common">American alligator</name>
    <dbReference type="NCBI Taxonomy" id="8496"/>
    <lineage>
        <taxon>Eukaryota</taxon>
        <taxon>Metazoa</taxon>
        <taxon>Chordata</taxon>
        <taxon>Craniata</taxon>
        <taxon>Vertebrata</taxon>
        <taxon>Euteleostomi</taxon>
        <taxon>Archelosauria</taxon>
        <taxon>Archosauria</taxon>
        <taxon>Crocodylia</taxon>
        <taxon>Alligatoridae</taxon>
        <taxon>Alligatorinae</taxon>
        <taxon>Alligator</taxon>
    </lineage>
</organism>
<dbReference type="EMBL" id="AKHW03000416">
    <property type="protein sequence ID" value="KYO47803.1"/>
    <property type="molecule type" value="Genomic_DNA"/>
</dbReference>
<sequence>MADGGLAPPGQSSVPTTWLLYKELLFIRDVTGDHYMDLVDSQAHDVATCEDAAVNSTSSLQAQACLLCCEWHSRCSQHESGLRSVKL</sequence>
<dbReference type="AlphaFoldDB" id="A0A151PFM5"/>
<evidence type="ECO:0000313" key="1">
    <source>
        <dbReference type="EMBL" id="KYO47803.1"/>
    </source>
</evidence>
<keyword evidence="2" id="KW-1185">Reference proteome</keyword>
<dbReference type="Proteomes" id="UP000050525">
    <property type="component" value="Unassembled WGS sequence"/>
</dbReference>
<gene>
    <name evidence="1" type="ORF">Y1Q_0019861</name>
</gene>
<accession>A0A151PFM5</accession>